<evidence type="ECO:0000313" key="7">
    <source>
        <dbReference type="EMBL" id="SFH24946.1"/>
    </source>
</evidence>
<dbReference type="Proteomes" id="UP000199681">
    <property type="component" value="Unassembled WGS sequence"/>
</dbReference>
<dbReference type="InterPro" id="IPR023753">
    <property type="entry name" value="FAD/NAD-binding_dom"/>
</dbReference>
<dbReference type="RefSeq" id="WP_092448276.1">
    <property type="nucleotide sequence ID" value="NZ_BKAC01000008.1"/>
</dbReference>
<evidence type="ECO:0000256" key="2">
    <source>
        <dbReference type="ARBA" id="ARBA00022630"/>
    </source>
</evidence>
<dbReference type="Proteomes" id="UP000297963">
    <property type="component" value="Unassembled WGS sequence"/>
</dbReference>
<feature type="domain" description="Reductase C-terminal" evidence="6">
    <location>
        <begin position="324"/>
        <end position="408"/>
    </location>
</feature>
<accession>A0A1I2YIM8</accession>
<dbReference type="InterPro" id="IPR050446">
    <property type="entry name" value="FAD-oxidoreductase/Apoptosis"/>
</dbReference>
<dbReference type="SUPFAM" id="SSF55424">
    <property type="entry name" value="FAD/NAD-linked reductases, dimerisation (C-terminal) domain"/>
    <property type="match status" value="1"/>
</dbReference>
<comment type="caution">
    <text evidence="8">The sequence shown here is derived from an EMBL/GenBank/DDBJ whole genome shotgun (WGS) entry which is preliminary data.</text>
</comment>
<reference evidence="8 10" key="2">
    <citation type="submission" date="2019-03" db="EMBL/GenBank/DDBJ databases">
        <title>Genomics of glacier-inhabiting Cryobacterium strains.</title>
        <authorList>
            <person name="Liu Q."/>
            <person name="Xin Y.-H."/>
        </authorList>
    </citation>
    <scope>NUCLEOTIDE SEQUENCE [LARGE SCALE GENOMIC DNA]</scope>
    <source>
        <strain evidence="8 10">Hh34</strain>
    </source>
</reference>
<dbReference type="InterPro" id="IPR028202">
    <property type="entry name" value="Reductase_C"/>
</dbReference>
<evidence type="ECO:0000259" key="6">
    <source>
        <dbReference type="Pfam" id="PF14759"/>
    </source>
</evidence>
<comment type="cofactor">
    <cofactor evidence="1">
        <name>FAD</name>
        <dbReference type="ChEBI" id="CHEBI:57692"/>
    </cofactor>
</comment>
<feature type="domain" description="FAD/NAD(P)-binding" evidence="5">
    <location>
        <begin position="7"/>
        <end position="304"/>
    </location>
</feature>
<evidence type="ECO:0000256" key="3">
    <source>
        <dbReference type="ARBA" id="ARBA00022827"/>
    </source>
</evidence>
<dbReference type="InterPro" id="IPR016156">
    <property type="entry name" value="FAD/NAD-linked_Rdtase_dimer_sf"/>
</dbReference>
<evidence type="ECO:0000259" key="5">
    <source>
        <dbReference type="Pfam" id="PF07992"/>
    </source>
</evidence>
<dbReference type="EMBL" id="FOPW01000002">
    <property type="protein sequence ID" value="SFH24946.1"/>
    <property type="molecule type" value="Genomic_DNA"/>
</dbReference>
<evidence type="ECO:0000256" key="4">
    <source>
        <dbReference type="ARBA" id="ARBA00023002"/>
    </source>
</evidence>
<dbReference type="GO" id="GO:0016651">
    <property type="term" value="F:oxidoreductase activity, acting on NAD(P)H"/>
    <property type="evidence" value="ECO:0007669"/>
    <property type="project" value="TreeGrafter"/>
</dbReference>
<name>A0A1I2YIM8_9MICO</name>
<dbReference type="PANTHER" id="PTHR43557">
    <property type="entry name" value="APOPTOSIS-INDUCING FACTOR 1"/>
    <property type="match status" value="1"/>
</dbReference>
<dbReference type="EMBL" id="SOFE01000011">
    <property type="protein sequence ID" value="TFB85959.1"/>
    <property type="molecule type" value="Genomic_DNA"/>
</dbReference>
<dbReference type="PRINTS" id="PR00411">
    <property type="entry name" value="PNDRDTASEI"/>
</dbReference>
<dbReference type="GO" id="GO:0005737">
    <property type="term" value="C:cytoplasm"/>
    <property type="evidence" value="ECO:0007669"/>
    <property type="project" value="TreeGrafter"/>
</dbReference>
<evidence type="ECO:0000313" key="8">
    <source>
        <dbReference type="EMBL" id="TFB85959.1"/>
    </source>
</evidence>
<dbReference type="Gene3D" id="3.50.50.60">
    <property type="entry name" value="FAD/NAD(P)-binding domain"/>
    <property type="match status" value="2"/>
</dbReference>
<protein>
    <submittedName>
        <fullName evidence="8">NAD(P)/FAD-dependent oxidoreductase</fullName>
    </submittedName>
    <submittedName>
        <fullName evidence="7">Reductase C-terminal</fullName>
    </submittedName>
</protein>
<dbReference type="Gene3D" id="3.30.390.30">
    <property type="match status" value="1"/>
</dbReference>
<dbReference type="AlphaFoldDB" id="A0A1I2YIM8"/>
<proteinExistence type="predicted"/>
<keyword evidence="3" id="KW-0274">FAD</keyword>
<dbReference type="Pfam" id="PF07992">
    <property type="entry name" value="Pyr_redox_2"/>
    <property type="match status" value="1"/>
</dbReference>
<dbReference type="PRINTS" id="PR00368">
    <property type="entry name" value="FADPNR"/>
</dbReference>
<evidence type="ECO:0000313" key="9">
    <source>
        <dbReference type="Proteomes" id="UP000199681"/>
    </source>
</evidence>
<keyword evidence="2" id="KW-0285">Flavoprotein</keyword>
<dbReference type="InterPro" id="IPR036188">
    <property type="entry name" value="FAD/NAD-bd_sf"/>
</dbReference>
<reference evidence="7 9" key="1">
    <citation type="submission" date="2016-10" db="EMBL/GenBank/DDBJ databases">
        <authorList>
            <person name="Varghese N."/>
            <person name="Submissions S."/>
        </authorList>
    </citation>
    <scope>NUCLEOTIDE SEQUENCE [LARGE SCALE GENOMIC DNA]</scope>
    <source>
        <strain evidence="7 9">GMCC 1.11211</strain>
    </source>
</reference>
<evidence type="ECO:0000313" key="10">
    <source>
        <dbReference type="Proteomes" id="UP000297963"/>
    </source>
</evidence>
<organism evidence="8 10">
    <name type="scientific">Cryobacterium levicorallinum</name>
    <dbReference type="NCBI Taxonomy" id="995038"/>
    <lineage>
        <taxon>Bacteria</taxon>
        <taxon>Bacillati</taxon>
        <taxon>Actinomycetota</taxon>
        <taxon>Actinomycetes</taxon>
        <taxon>Micrococcales</taxon>
        <taxon>Microbacteriaceae</taxon>
        <taxon>Cryobacterium</taxon>
    </lineage>
</organism>
<evidence type="ECO:0000256" key="1">
    <source>
        <dbReference type="ARBA" id="ARBA00001974"/>
    </source>
</evidence>
<keyword evidence="9" id="KW-1185">Reference proteome</keyword>
<gene>
    <name evidence="8" type="ORF">E3O11_05470</name>
    <name evidence="7" type="ORF">SAMN05216274_10275</name>
</gene>
<dbReference type="SUPFAM" id="SSF51905">
    <property type="entry name" value="FAD/NAD(P)-binding domain"/>
    <property type="match status" value="1"/>
</dbReference>
<keyword evidence="4" id="KW-0560">Oxidoreductase</keyword>
<sequence>MADQQNFVIVGASLAGASAARALREEGFDGQIDLIGAEEHRPYIRPPLSKDYLAGTAERDSVFVQSASWYPDHEVQLHSGTRAVSLDLSAHLLDNDDGAQLSYDRLLLTTGSRPRRLTVPGANLGGVHYLRTLDHSDLLHSVLADGGKRLVVVGSGWIGMEVAATARTLGNEVTILERGAVPLAAALGDELGDLFASLHERNGVVIRRSVTVKSLVGTDGRVTGVLLAGGETVPADLVLVGIGAVPNVELAEKAGLAVDNGILVSASLETSDPHVFAAGDVANAEHPLIKQRLRSEHWANALNGGPAAARAMLGQSVSFDAIPYFYTDQFDLGMEYSGFGILTDGAELVYRGNRDSREFIVFWQQTGRVVAGMNVNVWDVNDTVQALIRRGEPVDPARLADESIPLDQV</sequence>
<dbReference type="Pfam" id="PF14759">
    <property type="entry name" value="Reductase_C"/>
    <property type="match status" value="1"/>
</dbReference>
<dbReference type="STRING" id="995038.SAMN05216274_10275"/>
<dbReference type="PANTHER" id="PTHR43557:SF2">
    <property type="entry name" value="RIESKE DOMAIN-CONTAINING PROTEIN-RELATED"/>
    <property type="match status" value="1"/>
</dbReference>